<sequence>MTTANKGVVVVDSGSESDYSPPKQKRTSRRNKRQRTQKAAQTVRKLRSSKQLKETHLVIDDNDDSLIIEEDSFSNRNILSSEKFSN</sequence>
<name>A0A0B6ZSH7_9EUPU</name>
<gene>
    <name evidence="2" type="primary">ORF78544</name>
</gene>
<evidence type="ECO:0000313" key="2">
    <source>
        <dbReference type="EMBL" id="CEK71478.1"/>
    </source>
</evidence>
<evidence type="ECO:0000256" key="1">
    <source>
        <dbReference type="SAM" id="MobiDB-lite"/>
    </source>
</evidence>
<feature type="compositionally biased region" description="Basic residues" evidence="1">
    <location>
        <begin position="23"/>
        <end position="36"/>
    </location>
</feature>
<proteinExistence type="predicted"/>
<dbReference type="AlphaFoldDB" id="A0A0B6ZSH7"/>
<organism evidence="2">
    <name type="scientific">Arion vulgaris</name>
    <dbReference type="NCBI Taxonomy" id="1028688"/>
    <lineage>
        <taxon>Eukaryota</taxon>
        <taxon>Metazoa</taxon>
        <taxon>Spiralia</taxon>
        <taxon>Lophotrochozoa</taxon>
        <taxon>Mollusca</taxon>
        <taxon>Gastropoda</taxon>
        <taxon>Heterobranchia</taxon>
        <taxon>Euthyneura</taxon>
        <taxon>Panpulmonata</taxon>
        <taxon>Eupulmonata</taxon>
        <taxon>Stylommatophora</taxon>
        <taxon>Helicina</taxon>
        <taxon>Arionoidea</taxon>
        <taxon>Arionidae</taxon>
        <taxon>Arion</taxon>
    </lineage>
</organism>
<protein>
    <submittedName>
        <fullName evidence="2">Uncharacterized protein</fullName>
    </submittedName>
</protein>
<reference evidence="2" key="1">
    <citation type="submission" date="2014-12" db="EMBL/GenBank/DDBJ databases">
        <title>Insight into the proteome of Arion vulgaris.</title>
        <authorList>
            <person name="Aradska J."/>
            <person name="Bulat T."/>
            <person name="Smidak R."/>
            <person name="Sarate P."/>
            <person name="Gangsoo J."/>
            <person name="Sialana F."/>
            <person name="Bilban M."/>
            <person name="Lubec G."/>
        </authorList>
    </citation>
    <scope>NUCLEOTIDE SEQUENCE</scope>
    <source>
        <tissue evidence="2">Skin</tissue>
    </source>
</reference>
<dbReference type="EMBL" id="HACG01024613">
    <property type="protein sequence ID" value="CEK71478.1"/>
    <property type="molecule type" value="Transcribed_RNA"/>
</dbReference>
<feature type="compositionally biased region" description="Low complexity" evidence="1">
    <location>
        <begin position="7"/>
        <end position="20"/>
    </location>
</feature>
<feature type="region of interest" description="Disordered" evidence="1">
    <location>
        <begin position="1"/>
        <end position="50"/>
    </location>
</feature>
<feature type="non-terminal residue" evidence="2">
    <location>
        <position position="86"/>
    </location>
</feature>
<accession>A0A0B6ZSH7</accession>